<dbReference type="STRING" id="33114.A0A2G2UV40"/>
<protein>
    <submittedName>
        <fullName evidence="1">Protein IQ-DOMAIN 32</fullName>
    </submittedName>
</protein>
<dbReference type="AlphaFoldDB" id="A0A2G2UV40"/>
<sequence>MQALVRARQSNLITKGSSIKENLNGKKNSGAKSEFAYVSISKLLSNSFARQLRESTPRTKSINMKCDPFKSDSAWKWLERWMSAASPGNQPSPQTATLWKVKFSLILSQ</sequence>
<accession>A0A2G2UV40</accession>
<evidence type="ECO:0000313" key="2">
    <source>
        <dbReference type="Proteomes" id="UP000224567"/>
    </source>
</evidence>
<reference evidence="2" key="2">
    <citation type="journal article" date="2017" name="J. Anim. Genet.">
        <title>Multiple reference genome sequences of hot pepper reveal the massive evolution of plant disease resistance genes by retroduplication.</title>
        <authorList>
            <person name="Kim S."/>
            <person name="Park J."/>
            <person name="Yeom S.-I."/>
            <person name="Kim Y.-M."/>
            <person name="Seo E."/>
            <person name="Kim K.-T."/>
            <person name="Kim M.-S."/>
            <person name="Lee J.M."/>
            <person name="Cheong K."/>
            <person name="Shin H.-S."/>
            <person name="Kim S.-B."/>
            <person name="Han K."/>
            <person name="Lee J."/>
            <person name="Park M."/>
            <person name="Lee H.-A."/>
            <person name="Lee H.-Y."/>
            <person name="Lee Y."/>
            <person name="Oh S."/>
            <person name="Lee J.H."/>
            <person name="Choi E."/>
            <person name="Choi E."/>
            <person name="Lee S.E."/>
            <person name="Jeon J."/>
            <person name="Kim H."/>
            <person name="Choi G."/>
            <person name="Song H."/>
            <person name="Lee J."/>
            <person name="Lee S.-C."/>
            <person name="Kwon J.-K."/>
            <person name="Lee H.-Y."/>
            <person name="Koo N."/>
            <person name="Hong Y."/>
            <person name="Kim R.W."/>
            <person name="Kang W.-H."/>
            <person name="Huh J.H."/>
            <person name="Kang B.-C."/>
            <person name="Yang T.-J."/>
            <person name="Lee Y.-H."/>
            <person name="Bennetzen J.L."/>
            <person name="Choi D."/>
        </authorList>
    </citation>
    <scope>NUCLEOTIDE SEQUENCE [LARGE SCALE GENOMIC DNA]</scope>
    <source>
        <strain evidence="2">cv. PBC81</strain>
    </source>
</reference>
<proteinExistence type="predicted"/>
<gene>
    <name evidence="1" type="ORF">CQW23_35732</name>
</gene>
<dbReference type="OrthoDB" id="1747078at2759"/>
<evidence type="ECO:0000313" key="1">
    <source>
        <dbReference type="EMBL" id="PHT24557.1"/>
    </source>
</evidence>
<dbReference type="EMBL" id="MLFT02012528">
    <property type="protein sequence ID" value="PHT24557.1"/>
    <property type="molecule type" value="Genomic_DNA"/>
</dbReference>
<reference evidence="1 2" key="1">
    <citation type="journal article" date="2017" name="Genome Biol.">
        <title>New reference genome sequences of hot pepper reveal the massive evolution of plant disease-resistance genes by retroduplication.</title>
        <authorList>
            <person name="Kim S."/>
            <person name="Park J."/>
            <person name="Yeom S.I."/>
            <person name="Kim Y.M."/>
            <person name="Seo E."/>
            <person name="Kim K.T."/>
            <person name="Kim M.S."/>
            <person name="Lee J.M."/>
            <person name="Cheong K."/>
            <person name="Shin H.S."/>
            <person name="Kim S.B."/>
            <person name="Han K."/>
            <person name="Lee J."/>
            <person name="Park M."/>
            <person name="Lee H.A."/>
            <person name="Lee H.Y."/>
            <person name="Lee Y."/>
            <person name="Oh S."/>
            <person name="Lee J.H."/>
            <person name="Choi E."/>
            <person name="Choi E."/>
            <person name="Lee S.E."/>
            <person name="Jeon J."/>
            <person name="Kim H."/>
            <person name="Choi G."/>
            <person name="Song H."/>
            <person name="Lee J."/>
            <person name="Lee S.C."/>
            <person name="Kwon J.K."/>
            <person name="Lee H.Y."/>
            <person name="Koo N."/>
            <person name="Hong Y."/>
            <person name="Kim R.W."/>
            <person name="Kang W.H."/>
            <person name="Huh J.H."/>
            <person name="Kang B.C."/>
            <person name="Yang T.J."/>
            <person name="Lee Y.H."/>
            <person name="Bennetzen J.L."/>
            <person name="Choi D."/>
        </authorList>
    </citation>
    <scope>NUCLEOTIDE SEQUENCE [LARGE SCALE GENOMIC DNA]</scope>
    <source>
        <strain evidence="2">cv. PBC81</strain>
    </source>
</reference>
<dbReference type="Proteomes" id="UP000224567">
    <property type="component" value="Unassembled WGS sequence"/>
</dbReference>
<comment type="caution">
    <text evidence="1">The sequence shown here is derived from an EMBL/GenBank/DDBJ whole genome shotgun (WGS) entry which is preliminary data.</text>
</comment>
<keyword evidence="2" id="KW-1185">Reference proteome</keyword>
<name>A0A2G2UV40_CAPBA</name>
<organism evidence="1 2">
    <name type="scientific">Capsicum baccatum</name>
    <name type="common">Peruvian pepper</name>
    <dbReference type="NCBI Taxonomy" id="33114"/>
    <lineage>
        <taxon>Eukaryota</taxon>
        <taxon>Viridiplantae</taxon>
        <taxon>Streptophyta</taxon>
        <taxon>Embryophyta</taxon>
        <taxon>Tracheophyta</taxon>
        <taxon>Spermatophyta</taxon>
        <taxon>Magnoliopsida</taxon>
        <taxon>eudicotyledons</taxon>
        <taxon>Gunneridae</taxon>
        <taxon>Pentapetalae</taxon>
        <taxon>asterids</taxon>
        <taxon>lamiids</taxon>
        <taxon>Solanales</taxon>
        <taxon>Solanaceae</taxon>
        <taxon>Solanoideae</taxon>
        <taxon>Capsiceae</taxon>
        <taxon>Capsicum</taxon>
    </lineage>
</organism>